<dbReference type="InterPro" id="IPR032036">
    <property type="entry name" value="DUF5062"/>
</dbReference>
<evidence type="ECO:0000313" key="1">
    <source>
        <dbReference type="EMBL" id="CUB02263.1"/>
    </source>
</evidence>
<evidence type="ECO:0000313" key="2">
    <source>
        <dbReference type="Proteomes" id="UP000182769"/>
    </source>
</evidence>
<dbReference type="STRING" id="1137284.GCA_001418205_00094"/>
<dbReference type="EMBL" id="CYHG01000001">
    <property type="protein sequence ID" value="CUB02263.1"/>
    <property type="molecule type" value="Genomic_DNA"/>
</dbReference>
<evidence type="ECO:0008006" key="3">
    <source>
        <dbReference type="Google" id="ProtNLM"/>
    </source>
</evidence>
<proteinExistence type="predicted"/>
<protein>
    <recommendedName>
        <fullName evidence="3">DUF5062 domain-containing protein</fullName>
    </recommendedName>
</protein>
<sequence>MKKLKNEAQLVKKALQVGESYAQKRGYAAFSADTSANQKVESLYRLLVLDKLVVALPPDKEDLPGMKHKLAIWIDRTLPADHPLKLAS</sequence>
<organism evidence="1 2">
    <name type="scientific">Marinomonas fungiae</name>
    <dbReference type="NCBI Taxonomy" id="1137284"/>
    <lineage>
        <taxon>Bacteria</taxon>
        <taxon>Pseudomonadati</taxon>
        <taxon>Pseudomonadota</taxon>
        <taxon>Gammaproteobacteria</taxon>
        <taxon>Oceanospirillales</taxon>
        <taxon>Oceanospirillaceae</taxon>
        <taxon>Marinomonas</taxon>
    </lineage>
</organism>
<name>A0A0K6IGP9_9GAMM</name>
<dbReference type="InterPro" id="IPR038316">
    <property type="entry name" value="DUF5062_sf"/>
</dbReference>
<dbReference type="OrthoDB" id="8547747at2"/>
<dbReference type="Proteomes" id="UP000182769">
    <property type="component" value="Unassembled WGS sequence"/>
</dbReference>
<dbReference type="RefSeq" id="WP_055461247.1">
    <property type="nucleotide sequence ID" value="NZ_CYHG01000001.1"/>
</dbReference>
<reference evidence="2" key="1">
    <citation type="submission" date="2015-08" db="EMBL/GenBank/DDBJ databases">
        <authorList>
            <person name="Varghese N."/>
        </authorList>
    </citation>
    <scope>NUCLEOTIDE SEQUENCE [LARGE SCALE GENOMIC DNA]</scope>
    <source>
        <strain evidence="2">JCM 18476</strain>
    </source>
</reference>
<dbReference type="Pfam" id="PF16691">
    <property type="entry name" value="DUF5062"/>
    <property type="match status" value="1"/>
</dbReference>
<accession>A0A0K6IGP9</accession>
<dbReference type="Gene3D" id="1.20.120.1930">
    <property type="entry name" value="Uncharacterised protein PF16691, DUF5062"/>
    <property type="match status" value="1"/>
</dbReference>
<gene>
    <name evidence="1" type="ORF">Ga0061065_10195</name>
</gene>
<dbReference type="AlphaFoldDB" id="A0A0K6IGP9"/>
<keyword evidence="2" id="KW-1185">Reference proteome</keyword>